<evidence type="ECO:0000256" key="1">
    <source>
        <dbReference type="SAM" id="SignalP"/>
    </source>
</evidence>
<feature type="chain" id="PRO_5004672624" description="SAG family member" evidence="1">
    <location>
        <begin position="25"/>
        <end position="254"/>
    </location>
</feature>
<dbReference type="GeneID" id="25382188"/>
<dbReference type="Proteomes" id="UP000030744">
    <property type="component" value="Unassembled WGS sequence"/>
</dbReference>
<evidence type="ECO:0000313" key="2">
    <source>
        <dbReference type="EMBL" id="CDJ32741.1"/>
    </source>
</evidence>
<protein>
    <recommendedName>
        <fullName evidence="4">SAG family member</fullName>
    </recommendedName>
</protein>
<dbReference type="RefSeq" id="XP_013355305.1">
    <property type="nucleotide sequence ID" value="XM_013499851.1"/>
</dbReference>
<reference evidence="2" key="1">
    <citation type="submission" date="2013-10" db="EMBL/GenBank/DDBJ databases">
        <title>Genomic analysis of the causative agents of coccidiosis in chickens.</title>
        <authorList>
            <person name="Reid A.J."/>
            <person name="Blake D."/>
            <person name="Billington K."/>
            <person name="Browne H."/>
            <person name="Dunn M."/>
            <person name="Hung S."/>
            <person name="Kawahara F."/>
            <person name="Miranda-Saavedra D."/>
            <person name="Mourier T."/>
            <person name="Nagra H."/>
            <person name="Otto T.D."/>
            <person name="Rawlings N."/>
            <person name="Sanchez A."/>
            <person name="Sanders M."/>
            <person name="Subramaniam C."/>
            <person name="Tay Y."/>
            <person name="Dear P."/>
            <person name="Doerig C."/>
            <person name="Gruber A."/>
            <person name="Parkinson J."/>
            <person name="Shirley M."/>
            <person name="Wan K.L."/>
            <person name="Berriman M."/>
            <person name="Tomley F."/>
            <person name="Pain A."/>
        </authorList>
    </citation>
    <scope>NUCLEOTIDE SEQUENCE [LARGE SCALE GENOMIC DNA]</scope>
    <source>
        <strain evidence="2">Houghton</strain>
    </source>
</reference>
<organism evidence="2 3">
    <name type="scientific">Eimeria mitis</name>
    <dbReference type="NCBI Taxonomy" id="44415"/>
    <lineage>
        <taxon>Eukaryota</taxon>
        <taxon>Sar</taxon>
        <taxon>Alveolata</taxon>
        <taxon>Apicomplexa</taxon>
        <taxon>Conoidasida</taxon>
        <taxon>Coccidia</taxon>
        <taxon>Eucoccidiorida</taxon>
        <taxon>Eimeriorina</taxon>
        <taxon>Eimeriidae</taxon>
        <taxon>Eimeria</taxon>
    </lineage>
</organism>
<dbReference type="VEuPathDB" id="ToxoDB:EMH_0077380"/>
<keyword evidence="1" id="KW-0732">Signal</keyword>
<dbReference type="AlphaFoldDB" id="U6K7B4"/>
<sequence>MAPFYKTATAFCLVGLFGLHSVAAGATEYKFEVVEVKDELYLTTNLARNGKISVRTSTVEKDTDLVSTLQAKVATEQTAQAATCETLIGDKLKKVFHHSFAYTTTPNYPELVQEALNAGLEEFGKTYPSGTSAWQEKWGKQKVHSVLHLLGASSTKIGCVIGNCVKKVEVPVHAKSDPDQPTTSVLFCELTPAATVDEAAFSEAYFKELIARETKIKDMTEEDLKDPIVTSSADAVVPSILTAGLVAILAAISA</sequence>
<dbReference type="OrthoDB" id="348012at2759"/>
<dbReference type="EMBL" id="HG684475">
    <property type="protein sequence ID" value="CDJ32741.1"/>
    <property type="molecule type" value="Genomic_DNA"/>
</dbReference>
<reference evidence="2" key="2">
    <citation type="submission" date="2013-10" db="EMBL/GenBank/DDBJ databases">
        <authorList>
            <person name="Aslett M."/>
        </authorList>
    </citation>
    <scope>NUCLEOTIDE SEQUENCE [LARGE SCALE GENOMIC DNA]</scope>
    <source>
        <strain evidence="2">Houghton</strain>
    </source>
</reference>
<feature type="signal peptide" evidence="1">
    <location>
        <begin position="1"/>
        <end position="24"/>
    </location>
</feature>
<proteinExistence type="predicted"/>
<evidence type="ECO:0000313" key="3">
    <source>
        <dbReference type="Proteomes" id="UP000030744"/>
    </source>
</evidence>
<name>U6K7B4_9EIME</name>
<gene>
    <name evidence="2" type="ORF">EMH_0077380</name>
</gene>
<accession>U6K7B4</accession>
<keyword evidence="3" id="KW-1185">Reference proteome</keyword>
<evidence type="ECO:0008006" key="4">
    <source>
        <dbReference type="Google" id="ProtNLM"/>
    </source>
</evidence>